<dbReference type="InterPro" id="IPR041698">
    <property type="entry name" value="Methyltransf_25"/>
</dbReference>
<keyword evidence="3" id="KW-0489">Methyltransferase</keyword>
<dbReference type="RefSeq" id="WP_030428781.1">
    <property type="nucleotide sequence ID" value="NZ_JOEF01000005.1"/>
</dbReference>
<dbReference type="Proteomes" id="UP000183376">
    <property type="component" value="Chromosome I"/>
</dbReference>
<dbReference type="GO" id="GO:0008168">
    <property type="term" value="F:methyltransferase activity"/>
    <property type="evidence" value="ECO:0007669"/>
    <property type="project" value="UniProtKB-KW"/>
</dbReference>
<dbReference type="InterPro" id="IPR029063">
    <property type="entry name" value="SAM-dependent_MTases_sf"/>
</dbReference>
<sequence length="259" mass="28438">MDIARGWDLAAAGYESYYVPRFAPWVDTAVRAITGALPDGPILVPCCGTFPELDALVKSFPDREIVGIDLSEGMVRLARERAAGLPRVRVVQGDASSLDDHRCAAVVSVFGLQQLPEPDAALRSWASTLRPGGVLSVVFWPGNIETDGPFSLLSKVLRAHVPAGDRSWEERLTVPGVVVDEDVAHPMSHPSAEEFFTAHTESGPLRPLADDRGPEFVARLREEFLRLAPSGEWRHRPRARHIVARSTPKQSLAPQQQTW</sequence>
<feature type="region of interest" description="Disordered" evidence="1">
    <location>
        <begin position="238"/>
        <end position="259"/>
    </location>
</feature>
<protein>
    <submittedName>
        <fullName evidence="3">Methyltransferase domain-containing protein</fullName>
    </submittedName>
</protein>
<dbReference type="Gene3D" id="3.40.50.150">
    <property type="entry name" value="Vaccinia Virus protein VP39"/>
    <property type="match status" value="1"/>
</dbReference>
<accession>A0A1G9Y247</accession>
<keyword evidence="4" id="KW-1185">Reference proteome</keyword>
<evidence type="ECO:0000259" key="2">
    <source>
        <dbReference type="Pfam" id="PF13649"/>
    </source>
</evidence>
<dbReference type="Pfam" id="PF13649">
    <property type="entry name" value="Methyltransf_25"/>
    <property type="match status" value="1"/>
</dbReference>
<dbReference type="PANTHER" id="PTHR43591">
    <property type="entry name" value="METHYLTRANSFERASE"/>
    <property type="match status" value="1"/>
</dbReference>
<dbReference type="eggNOG" id="COG2226">
    <property type="taxonomic scope" value="Bacteria"/>
</dbReference>
<dbReference type="GO" id="GO:0032259">
    <property type="term" value="P:methylation"/>
    <property type="evidence" value="ECO:0007669"/>
    <property type="project" value="UniProtKB-KW"/>
</dbReference>
<feature type="compositionally biased region" description="Polar residues" evidence="1">
    <location>
        <begin position="247"/>
        <end position="259"/>
    </location>
</feature>
<evidence type="ECO:0000313" key="3">
    <source>
        <dbReference type="EMBL" id="SDN03162.1"/>
    </source>
</evidence>
<dbReference type="EMBL" id="LT629701">
    <property type="protein sequence ID" value="SDN03162.1"/>
    <property type="molecule type" value="Genomic_DNA"/>
</dbReference>
<dbReference type="OrthoDB" id="9777638at2"/>
<feature type="domain" description="Methyltransferase" evidence="2">
    <location>
        <begin position="43"/>
        <end position="133"/>
    </location>
</feature>
<dbReference type="STRING" id="211114.SAMN04489726_4552"/>
<keyword evidence="3" id="KW-0808">Transferase</keyword>
<proteinExistence type="predicted"/>
<reference evidence="3 4" key="1">
    <citation type="submission" date="2016-10" db="EMBL/GenBank/DDBJ databases">
        <authorList>
            <person name="de Groot N.N."/>
        </authorList>
    </citation>
    <scope>NUCLEOTIDE SEQUENCE [LARGE SCALE GENOMIC DNA]</scope>
    <source>
        <strain evidence="3 4">DSM 44149</strain>
    </source>
</reference>
<gene>
    <name evidence="3" type="ORF">SAMN04489726_4552</name>
</gene>
<dbReference type="CDD" id="cd02440">
    <property type="entry name" value="AdoMet_MTases"/>
    <property type="match status" value="1"/>
</dbReference>
<dbReference type="AlphaFoldDB" id="A0A1G9Y247"/>
<dbReference type="SUPFAM" id="SSF53335">
    <property type="entry name" value="S-adenosyl-L-methionine-dependent methyltransferases"/>
    <property type="match status" value="1"/>
</dbReference>
<dbReference type="PANTHER" id="PTHR43591:SF24">
    <property type="entry name" value="2-METHOXY-6-POLYPRENYL-1,4-BENZOQUINOL METHYLASE, MITOCHONDRIAL"/>
    <property type="match status" value="1"/>
</dbReference>
<evidence type="ECO:0000313" key="4">
    <source>
        <dbReference type="Proteomes" id="UP000183376"/>
    </source>
</evidence>
<evidence type="ECO:0000256" key="1">
    <source>
        <dbReference type="SAM" id="MobiDB-lite"/>
    </source>
</evidence>
<organism evidence="3 4">
    <name type="scientific">Allokutzneria albata</name>
    <name type="common">Kibdelosporangium albatum</name>
    <dbReference type="NCBI Taxonomy" id="211114"/>
    <lineage>
        <taxon>Bacteria</taxon>
        <taxon>Bacillati</taxon>
        <taxon>Actinomycetota</taxon>
        <taxon>Actinomycetes</taxon>
        <taxon>Pseudonocardiales</taxon>
        <taxon>Pseudonocardiaceae</taxon>
        <taxon>Allokutzneria</taxon>
    </lineage>
</organism>
<name>A0A1G9Y247_ALLAB</name>